<keyword evidence="3" id="KW-0645">Protease</keyword>
<accession>A0A9P8TCP0</accession>
<dbReference type="Gene3D" id="3.90.70.10">
    <property type="entry name" value="Cysteine proteinases"/>
    <property type="match status" value="1"/>
</dbReference>
<dbReference type="PANTHER" id="PTHR43982">
    <property type="entry name" value="UBIQUITIN CARBOXYL-TERMINAL HYDROLASE"/>
    <property type="match status" value="1"/>
</dbReference>
<dbReference type="GO" id="GO:0016579">
    <property type="term" value="P:protein deubiquitination"/>
    <property type="evidence" value="ECO:0007669"/>
    <property type="project" value="InterPro"/>
</dbReference>
<dbReference type="InterPro" id="IPR001394">
    <property type="entry name" value="Peptidase_C19_UCH"/>
</dbReference>
<protein>
    <recommendedName>
        <fullName evidence="2">ubiquitinyl hydrolase 1</fullName>
        <ecNumber evidence="2">3.4.19.12</ecNumber>
    </recommendedName>
</protein>
<feature type="domain" description="Peptidase C19 ubiquitin carboxyl-terminal hydrolase" evidence="7">
    <location>
        <begin position="1"/>
        <end position="47"/>
    </location>
</feature>
<gene>
    <name evidence="8" type="ORF">WICPIJ_009610</name>
</gene>
<feature type="non-terminal residue" evidence="8">
    <location>
        <position position="1"/>
    </location>
</feature>
<dbReference type="PANTHER" id="PTHR43982:SF6">
    <property type="entry name" value="UBIQUITIN CARBOXYL-TERMINAL HYDROLASE 2-RELATED"/>
    <property type="match status" value="1"/>
</dbReference>
<evidence type="ECO:0000259" key="7">
    <source>
        <dbReference type="Pfam" id="PF00443"/>
    </source>
</evidence>
<evidence type="ECO:0000256" key="4">
    <source>
        <dbReference type="ARBA" id="ARBA00022786"/>
    </source>
</evidence>
<dbReference type="EC" id="3.4.19.12" evidence="2"/>
<dbReference type="GO" id="GO:0004843">
    <property type="term" value="F:cysteine-type deubiquitinase activity"/>
    <property type="evidence" value="ECO:0007669"/>
    <property type="project" value="UniProtKB-EC"/>
</dbReference>
<keyword evidence="5" id="KW-0378">Hydrolase</keyword>
<reference evidence="8" key="2">
    <citation type="submission" date="2021-01" db="EMBL/GenBank/DDBJ databases">
        <authorList>
            <person name="Schikora-Tamarit M.A."/>
        </authorList>
    </citation>
    <scope>NUCLEOTIDE SEQUENCE</scope>
    <source>
        <strain evidence="8">CBS2887</strain>
    </source>
</reference>
<dbReference type="InterPro" id="IPR038765">
    <property type="entry name" value="Papain-like_cys_pep_sf"/>
</dbReference>
<name>A0A9P8TCP0_WICPI</name>
<evidence type="ECO:0000313" key="8">
    <source>
        <dbReference type="EMBL" id="KAH3674281.1"/>
    </source>
</evidence>
<dbReference type="InterPro" id="IPR044635">
    <property type="entry name" value="UBP14-like"/>
</dbReference>
<proteinExistence type="predicted"/>
<dbReference type="GO" id="GO:0061136">
    <property type="term" value="P:regulation of proteasomal protein catabolic process"/>
    <property type="evidence" value="ECO:0007669"/>
    <property type="project" value="TreeGrafter"/>
</dbReference>
<comment type="catalytic activity">
    <reaction evidence="1">
        <text>Thiol-dependent hydrolysis of ester, thioester, amide, peptide and isopeptide bonds formed by the C-terminal Gly of ubiquitin (a 76-residue protein attached to proteins as an intracellular targeting signal).</text>
        <dbReference type="EC" id="3.4.19.12"/>
    </reaction>
</comment>
<dbReference type="Pfam" id="PF00443">
    <property type="entry name" value="UCH"/>
    <property type="match status" value="1"/>
</dbReference>
<evidence type="ECO:0000256" key="1">
    <source>
        <dbReference type="ARBA" id="ARBA00000707"/>
    </source>
</evidence>
<evidence type="ECO:0000256" key="6">
    <source>
        <dbReference type="ARBA" id="ARBA00022807"/>
    </source>
</evidence>
<dbReference type="GO" id="GO:0070628">
    <property type="term" value="F:proteasome binding"/>
    <property type="evidence" value="ECO:0007669"/>
    <property type="project" value="TreeGrafter"/>
</dbReference>
<dbReference type="SUPFAM" id="SSF54001">
    <property type="entry name" value="Cysteine proteinases"/>
    <property type="match status" value="1"/>
</dbReference>
<sequence length="73" mass="8636">GHYWIYIRDPKSNLYRKYNDEIVSEVTLEEVLNFSENNSATPYYLVFVKNELLDVIQPLKREVKPRGSADQTQ</sequence>
<comment type="caution">
    <text evidence="8">The sequence shown here is derived from an EMBL/GenBank/DDBJ whole genome shotgun (WGS) entry which is preliminary data.</text>
</comment>
<organism evidence="8 9">
    <name type="scientific">Wickerhamomyces pijperi</name>
    <name type="common">Yeast</name>
    <name type="synonym">Pichia pijperi</name>
    <dbReference type="NCBI Taxonomy" id="599730"/>
    <lineage>
        <taxon>Eukaryota</taxon>
        <taxon>Fungi</taxon>
        <taxon>Dikarya</taxon>
        <taxon>Ascomycota</taxon>
        <taxon>Saccharomycotina</taxon>
        <taxon>Saccharomycetes</taxon>
        <taxon>Phaffomycetales</taxon>
        <taxon>Wickerhamomycetaceae</taxon>
        <taxon>Wickerhamomyces</taxon>
    </lineage>
</organism>
<keyword evidence="6" id="KW-0788">Thiol protease</keyword>
<dbReference type="EMBL" id="JAEUBG010005539">
    <property type="protein sequence ID" value="KAH3674281.1"/>
    <property type="molecule type" value="Genomic_DNA"/>
</dbReference>
<evidence type="ECO:0000256" key="2">
    <source>
        <dbReference type="ARBA" id="ARBA00012759"/>
    </source>
</evidence>
<keyword evidence="4" id="KW-0833">Ubl conjugation pathway</keyword>
<dbReference type="AlphaFoldDB" id="A0A9P8TCP0"/>
<keyword evidence="9" id="KW-1185">Reference proteome</keyword>
<evidence type="ECO:0000313" key="9">
    <source>
        <dbReference type="Proteomes" id="UP000774326"/>
    </source>
</evidence>
<evidence type="ECO:0000256" key="3">
    <source>
        <dbReference type="ARBA" id="ARBA00022670"/>
    </source>
</evidence>
<dbReference type="Proteomes" id="UP000774326">
    <property type="component" value="Unassembled WGS sequence"/>
</dbReference>
<reference evidence="8" key="1">
    <citation type="journal article" date="2021" name="Open Biol.">
        <title>Shared evolutionary footprints suggest mitochondrial oxidative damage underlies multiple complex I losses in fungi.</title>
        <authorList>
            <person name="Schikora-Tamarit M.A."/>
            <person name="Marcet-Houben M."/>
            <person name="Nosek J."/>
            <person name="Gabaldon T."/>
        </authorList>
    </citation>
    <scope>NUCLEOTIDE SEQUENCE</scope>
    <source>
        <strain evidence="8">CBS2887</strain>
    </source>
</reference>
<dbReference type="GO" id="GO:0043161">
    <property type="term" value="P:proteasome-mediated ubiquitin-dependent protein catabolic process"/>
    <property type="evidence" value="ECO:0007669"/>
    <property type="project" value="InterPro"/>
</dbReference>
<evidence type="ECO:0000256" key="5">
    <source>
        <dbReference type="ARBA" id="ARBA00022801"/>
    </source>
</evidence>
<dbReference type="OrthoDB" id="2420415at2759"/>